<reference evidence="2" key="1">
    <citation type="submission" date="2022-11" db="EMBL/GenBank/DDBJ databases">
        <authorList>
            <person name="Hyden B.L."/>
            <person name="Feng K."/>
            <person name="Yates T."/>
            <person name="Jawdy S."/>
            <person name="Smart L.B."/>
            <person name="Muchero W."/>
        </authorList>
    </citation>
    <scope>NUCLEOTIDE SEQUENCE</scope>
    <source>
        <tissue evidence="2">Shoot tip</tissue>
    </source>
</reference>
<reference evidence="2" key="2">
    <citation type="journal article" date="2023" name="Int. J. Mol. Sci.">
        <title>De Novo Assembly and Annotation of 11 Diverse Shrub Willow (Salix) Genomes Reveals Novel Gene Organization in Sex-Linked Regions.</title>
        <authorList>
            <person name="Hyden B."/>
            <person name="Feng K."/>
            <person name="Yates T.B."/>
            <person name="Jawdy S."/>
            <person name="Cereghino C."/>
            <person name="Smart L.B."/>
            <person name="Muchero W."/>
        </authorList>
    </citation>
    <scope>NUCLEOTIDE SEQUENCE</scope>
    <source>
        <tissue evidence="2">Shoot tip</tissue>
    </source>
</reference>
<feature type="compositionally biased region" description="Basic and acidic residues" evidence="1">
    <location>
        <begin position="143"/>
        <end position="180"/>
    </location>
</feature>
<comment type="caution">
    <text evidence="2">The sequence shown here is derived from an EMBL/GenBank/DDBJ whole genome shotgun (WGS) entry which is preliminary data.</text>
</comment>
<keyword evidence="3" id="KW-1185">Reference proteome</keyword>
<name>A0A9Q0SIS5_SALPP</name>
<evidence type="ECO:0000313" key="3">
    <source>
        <dbReference type="Proteomes" id="UP001151532"/>
    </source>
</evidence>
<dbReference type="Proteomes" id="UP001151532">
    <property type="component" value="Chromosome 14"/>
</dbReference>
<evidence type="ECO:0000313" key="2">
    <source>
        <dbReference type="EMBL" id="KAJ6679324.1"/>
    </source>
</evidence>
<feature type="region of interest" description="Disordered" evidence="1">
    <location>
        <begin position="137"/>
        <end position="180"/>
    </location>
</feature>
<organism evidence="2 3">
    <name type="scientific">Salix purpurea</name>
    <name type="common">Purple osier willow</name>
    <dbReference type="NCBI Taxonomy" id="77065"/>
    <lineage>
        <taxon>Eukaryota</taxon>
        <taxon>Viridiplantae</taxon>
        <taxon>Streptophyta</taxon>
        <taxon>Embryophyta</taxon>
        <taxon>Tracheophyta</taxon>
        <taxon>Spermatophyta</taxon>
        <taxon>Magnoliopsida</taxon>
        <taxon>eudicotyledons</taxon>
        <taxon>Gunneridae</taxon>
        <taxon>Pentapetalae</taxon>
        <taxon>rosids</taxon>
        <taxon>fabids</taxon>
        <taxon>Malpighiales</taxon>
        <taxon>Salicaceae</taxon>
        <taxon>Saliceae</taxon>
        <taxon>Salix</taxon>
    </lineage>
</organism>
<dbReference type="OrthoDB" id="10619457at2759"/>
<proteinExistence type="predicted"/>
<dbReference type="AlphaFoldDB" id="A0A9Q0SIS5"/>
<gene>
    <name evidence="2" type="ORF">OIU79_019141</name>
</gene>
<accession>A0A9Q0SIS5</accession>
<protein>
    <recommendedName>
        <fullName evidence="4">BZIP domain-containing protein</fullName>
    </recommendedName>
</protein>
<sequence>MNFWFFPRLRGFYYVTGEWDLGLVDLERHLYDGAGSVWLRTQRSVNLYLQIRCLQCDIRGKKQLIQVSGDRDQNLTRAFLFCIFSKVLLLRLIFLFKQDMEAGRMELDPCGQELRGSTITGEISSVNQRTPLSAQSVRGRVGLNKDQKRAKKREADVRSRQKKKQMEEQMRKDLKRQEKCSDELEGENKNLIRKRDQLEAGVKEENRKILNQLQDILVDQNTEVKNASYHANLFILFSLFVSQNRCNMT</sequence>
<dbReference type="CDD" id="cd14686">
    <property type="entry name" value="bZIP"/>
    <property type="match status" value="1"/>
</dbReference>
<evidence type="ECO:0000256" key="1">
    <source>
        <dbReference type="SAM" id="MobiDB-lite"/>
    </source>
</evidence>
<evidence type="ECO:0008006" key="4">
    <source>
        <dbReference type="Google" id="ProtNLM"/>
    </source>
</evidence>
<dbReference type="EMBL" id="JAPFFK010000020">
    <property type="protein sequence ID" value="KAJ6679324.1"/>
    <property type="molecule type" value="Genomic_DNA"/>
</dbReference>